<reference evidence="3" key="3">
    <citation type="submission" date="2025-08" db="UniProtKB">
        <authorList>
            <consortium name="RefSeq"/>
        </authorList>
    </citation>
    <scope>IDENTIFICATION</scope>
    <source>
        <strain evidence="3">17A/GY</strain>
        <tissue evidence="3">Liver</tissue>
    </source>
</reference>
<feature type="compositionally biased region" description="Polar residues" evidence="1">
    <location>
        <begin position="799"/>
        <end position="809"/>
    </location>
</feature>
<dbReference type="PANTHER" id="PTHR21777:SF0">
    <property type="entry name" value="RCG55159-LIKE"/>
    <property type="match status" value="1"/>
</dbReference>
<name>A0A9J7FHC1_CRIGR</name>
<feature type="region of interest" description="Disordered" evidence="1">
    <location>
        <begin position="941"/>
        <end position="1193"/>
    </location>
</feature>
<feature type="compositionally biased region" description="Polar residues" evidence="1">
    <location>
        <begin position="352"/>
        <end position="361"/>
    </location>
</feature>
<dbReference type="CTD" id="138724"/>
<dbReference type="RefSeq" id="XP_027259083.1">
    <property type="nucleotide sequence ID" value="XM_027403282.2"/>
</dbReference>
<feature type="compositionally biased region" description="Low complexity" evidence="1">
    <location>
        <begin position="951"/>
        <end position="962"/>
    </location>
</feature>
<evidence type="ECO:0000313" key="3">
    <source>
        <dbReference type="RefSeq" id="XP_027259083.1"/>
    </source>
</evidence>
<feature type="compositionally biased region" description="Polar residues" evidence="1">
    <location>
        <begin position="391"/>
        <end position="407"/>
    </location>
</feature>
<dbReference type="PANTHER" id="PTHR21777">
    <property type="entry name" value="RCG55159-LIKE"/>
    <property type="match status" value="1"/>
</dbReference>
<dbReference type="GeneID" id="100769690"/>
<feature type="region of interest" description="Disordered" evidence="1">
    <location>
        <begin position="341"/>
        <end position="365"/>
    </location>
</feature>
<gene>
    <name evidence="3" type="primary">CUNH9orf131</name>
</gene>
<feature type="compositionally biased region" description="Acidic residues" evidence="1">
    <location>
        <begin position="103"/>
        <end position="112"/>
    </location>
</feature>
<evidence type="ECO:0000256" key="1">
    <source>
        <dbReference type="SAM" id="MobiDB-lite"/>
    </source>
</evidence>
<feature type="compositionally biased region" description="Polar residues" evidence="1">
    <location>
        <begin position="1098"/>
        <end position="1114"/>
    </location>
</feature>
<feature type="region of interest" description="Disordered" evidence="1">
    <location>
        <begin position="791"/>
        <end position="843"/>
    </location>
</feature>
<feature type="region of interest" description="Disordered" evidence="1">
    <location>
        <begin position="101"/>
        <end position="122"/>
    </location>
</feature>
<proteinExistence type="predicted"/>
<accession>A0A9J7FHC1</accession>
<dbReference type="Proteomes" id="UP001108280">
    <property type="component" value="Chromosome 2"/>
</dbReference>
<sequence length="1214" mass="134320">MEWLLEDLLRAKGDMGPLQGQLTHVLACRHCSSSICLQSPGNLVILFLFMVWQIQRWWQLGKWQQLQPWCSGDITIQGKGLQLLHHFAFLDSLCKQESKKEEECGEEKEEESLSLSPLKPHSPSKDAFIGKQFTADPHQPSCSSEGLPKATGIREQVLTQPSSPSRSFPTFQILTNLPVRNKIASGSSLQQRKSQLFWGLPSLHSESLETIFLSSDGPSPLKLSICPSVFFNKVSVLPVYNLLLPYYRSPTYYPTHEAHTMRNLERMVPGSQLVQSPPPPLIPLVPSNLKPLLIDCKGILSDTDAHTQQKEVPCASENQALYPQPELQNIRPSTFLYSPEAWRETPGDPSLHQHNPESPSASLLYPSNPHEIITRLEAPRITMKQHKHPKTSQSAMSTTSPHPTSLTEYQRANPMRDLSGLKALWETTVQKKNSQIYALPISSPCQFIVPMTEHQETGPPVTPPGYEVQWGIIQHNDNPQAFDPPMPASCQPPGSLSEVKTVNPKGRLSTLKDFWGNIGYKEKPPVSKSPVSAPCPPLDTLSEHQIESPLEDLSGYQAQLQHRENSGNLWAFETPTLDFNMWFHETIPACVPLGSETPLKGRPSTENLCVCADLVSAPSLPSVSLPDFAMMGPQRVFSESQALWEKKGQRKKLWVSDSPCPAHVPSLVPFLEPQTINIVDDFPRSEATWKDTEHTRKCLSSESPFLNLNPSPDLVQPPLRVSSMENPFKSKVWCVDIQRKNNFLASEHPAQSLSQHLFRTRSSGVLSDPAGGYMKQNENCCVSVSSVWGSSPPPNSVSKSHISKPSGNPCNCKPMESGLEQRKDSWPTELPAPSFLSAPSQEPHPDIEFIYRNVQKREASQTPSPPVMNPLQPTSWPPMLAKALKSEHNQSGLQKEEMFSEAKAEAPSSHPSSQGGAVSELCDHPVSHAWQWSRELKARLKKLQQSPTFKSPGPHHSLGSSPALNSPIPESWGLSYSPHQTQALSLYPCSSIGDPPKIQRTEPQSVQAPHCSHSSSRAEQESQKKRMKWKVVGQTPSPGNVHTKANENCSGMGKPSNTGAPVSSKRRQDKILVLPSAQKKGSPRKPKAEKCGGGTARLGSSTDTGKNNPAQACTPTEVPIQRFSKKSQYRAQHSPHTILAQQLLPNAASPQDQQREGLVAGNTQNPHHCKHCAWAPKEKQLPSSTPQAPPTRGFQRLLAKFLRVRRCLPTKSSQ</sequence>
<dbReference type="OrthoDB" id="9451032at2759"/>
<protein>
    <submittedName>
        <fullName evidence="3">Uncharacterized protein C9orf131 homolog isoform X2</fullName>
    </submittedName>
</protein>
<dbReference type="KEGG" id="cge:100769690"/>
<evidence type="ECO:0000313" key="2">
    <source>
        <dbReference type="Proteomes" id="UP001108280"/>
    </source>
</evidence>
<feature type="compositionally biased region" description="Polar residues" evidence="1">
    <location>
        <begin position="1129"/>
        <end position="1152"/>
    </location>
</feature>
<feature type="compositionally biased region" description="Basic and acidic residues" evidence="1">
    <location>
        <begin position="885"/>
        <end position="904"/>
    </location>
</feature>
<feature type="compositionally biased region" description="Polar residues" evidence="1">
    <location>
        <begin position="1001"/>
        <end position="1015"/>
    </location>
</feature>
<feature type="region of interest" description="Disordered" evidence="1">
    <location>
        <begin position="385"/>
        <end position="407"/>
    </location>
</feature>
<feature type="region of interest" description="Disordered" evidence="1">
    <location>
        <begin position="885"/>
        <end position="921"/>
    </location>
</feature>
<reference evidence="2" key="1">
    <citation type="journal article" date="2018" name="Biotechnol. Bioeng.">
        <title>A reference genome of the Chinese hamster based on a hybrid assembly strategy.</title>
        <authorList>
            <person name="Rupp O."/>
            <person name="MacDonald M.L."/>
            <person name="Li S."/>
            <person name="Dhiman H."/>
            <person name="Polson S."/>
            <person name="Griep S."/>
            <person name="Heffner K."/>
            <person name="Hernandez I."/>
            <person name="Brinkrolf K."/>
            <person name="Jadhav V."/>
            <person name="Samoudi M."/>
            <person name="Hao H."/>
            <person name="Kingham B."/>
            <person name="Goesmann A."/>
            <person name="Betenbaugh M.J."/>
            <person name="Lewis N.E."/>
            <person name="Borth N."/>
            <person name="Lee K.H."/>
        </authorList>
    </citation>
    <scope>NUCLEOTIDE SEQUENCE [LARGE SCALE GENOMIC DNA]</scope>
    <source>
        <strain evidence="2">17A/GY</strain>
    </source>
</reference>
<dbReference type="InterPro" id="IPR026677">
    <property type="entry name" value="Spata31g1-like"/>
</dbReference>
<keyword evidence="2" id="KW-1185">Reference proteome</keyword>
<dbReference type="AlphaFoldDB" id="A0A9J7FHC1"/>
<organism evidence="2 3">
    <name type="scientific">Cricetulus griseus</name>
    <name type="common">Chinese hamster</name>
    <name type="synonym">Cricetulus barabensis griseus</name>
    <dbReference type="NCBI Taxonomy" id="10029"/>
    <lineage>
        <taxon>Eukaryota</taxon>
        <taxon>Metazoa</taxon>
        <taxon>Chordata</taxon>
        <taxon>Craniata</taxon>
        <taxon>Vertebrata</taxon>
        <taxon>Euteleostomi</taxon>
        <taxon>Mammalia</taxon>
        <taxon>Eutheria</taxon>
        <taxon>Euarchontoglires</taxon>
        <taxon>Glires</taxon>
        <taxon>Rodentia</taxon>
        <taxon>Myomorpha</taxon>
        <taxon>Muroidea</taxon>
        <taxon>Cricetidae</taxon>
        <taxon>Cricetinae</taxon>
        <taxon>Cricetulus</taxon>
    </lineage>
</organism>
<reference evidence="2" key="2">
    <citation type="journal article" date="2020" name="Biotechnol. Bioeng.">
        <title>Chromosome-scale scaffolds for the Chinese hamster reference genome assembly to facilitate the study of the CHO epigenome.</title>
        <authorList>
            <person name="Hilliard W."/>
            <person name="MacDonald M."/>
            <person name="Lee K.H."/>
        </authorList>
    </citation>
    <scope>NUCLEOTIDE SEQUENCE [LARGE SCALE GENOMIC DNA]</scope>
    <source>
        <strain evidence="2">17A/GY</strain>
    </source>
</reference>